<organism evidence="2 3">
    <name type="scientific">Flavobacterium supellecticarium</name>
    <dbReference type="NCBI Taxonomy" id="2565924"/>
    <lineage>
        <taxon>Bacteria</taxon>
        <taxon>Pseudomonadati</taxon>
        <taxon>Bacteroidota</taxon>
        <taxon>Flavobacteriia</taxon>
        <taxon>Flavobacteriales</taxon>
        <taxon>Flavobacteriaceae</taxon>
        <taxon>Flavobacterium</taxon>
    </lineage>
</organism>
<dbReference type="RefSeq" id="WP_136401490.1">
    <property type="nucleotide sequence ID" value="NZ_SSNZ01000001.1"/>
</dbReference>
<dbReference type="AlphaFoldDB" id="A0A4S4A4T8"/>
<gene>
    <name evidence="2" type="ORF">E6C50_01795</name>
</gene>
<dbReference type="Proteomes" id="UP000307507">
    <property type="component" value="Unassembled WGS sequence"/>
</dbReference>
<feature type="compositionally biased region" description="Basic and acidic residues" evidence="1">
    <location>
        <begin position="414"/>
        <end position="436"/>
    </location>
</feature>
<proteinExistence type="predicted"/>
<evidence type="ECO:0000313" key="3">
    <source>
        <dbReference type="Proteomes" id="UP000307507"/>
    </source>
</evidence>
<name>A0A4S4A4T8_9FLAO</name>
<keyword evidence="3" id="KW-1185">Reference proteome</keyword>
<feature type="compositionally biased region" description="Polar residues" evidence="1">
    <location>
        <begin position="335"/>
        <end position="346"/>
    </location>
</feature>
<dbReference type="EMBL" id="SSNZ01000001">
    <property type="protein sequence ID" value="THF52965.1"/>
    <property type="molecule type" value="Genomic_DNA"/>
</dbReference>
<accession>A0A4S4A4T8</accession>
<feature type="compositionally biased region" description="Polar residues" evidence="1">
    <location>
        <begin position="402"/>
        <end position="413"/>
    </location>
</feature>
<sequence length="461" mass="51512">MKIYLESLESVRDELKGLLSNKFYYIGESAFPISTIRKLEVLKNEWDCLQYGYDNQSDIAEESLHAWSVKSLCSLIETALEQPDLAPAVDGVVDIAALDYKLFLNETLYVKQEKETMNMSNLEYLQEQVKFTGFGDELTDKIAKEVENTPEKFAIPYDKEFGKDSVSVNLNFSKSKESDMYFFNSYEVNLQKQKEEKSTNQTFYINKKNNITLKEAYNLLSGRSVYKKLSTKDGNAYSAWIELDFKQTDNSGNFKLKQFNDNYGYDLESALGRFPIKELEIDELKANLLSSLKRGNVAVATFKKGDSEVERFITANPQFKNINVYDVGGKKVGANRSTGQAQSNTEGEAVQTGAGEREDTKAETSVGQSESSPAPETVESTNKVVPEGTTINDINVVEPESQGVTNDSINNHVDASKEVGDTGKNAKESAKSHAEKQSQAAEIEAPDVPEQKKRRGKSKSI</sequence>
<dbReference type="OrthoDB" id="6372253at2"/>
<comment type="caution">
    <text evidence="2">The sequence shown here is derived from an EMBL/GenBank/DDBJ whole genome shotgun (WGS) entry which is preliminary data.</text>
</comment>
<feature type="region of interest" description="Disordered" evidence="1">
    <location>
        <begin position="335"/>
        <end position="461"/>
    </location>
</feature>
<reference evidence="2 3" key="1">
    <citation type="submission" date="2019-04" db="EMBL/GenBank/DDBJ databases">
        <title>Flavobacterium sp. nov. isolated from construction timber.</title>
        <authorList>
            <person name="Lin S.-Y."/>
            <person name="Chang C.-T."/>
            <person name="Young C.-C."/>
        </authorList>
    </citation>
    <scope>NUCLEOTIDE SEQUENCE [LARGE SCALE GENOMIC DNA]</scope>
    <source>
        <strain evidence="2 3">CC-CTC003</strain>
    </source>
</reference>
<feature type="compositionally biased region" description="Polar residues" evidence="1">
    <location>
        <begin position="363"/>
        <end position="393"/>
    </location>
</feature>
<evidence type="ECO:0000256" key="1">
    <source>
        <dbReference type="SAM" id="MobiDB-lite"/>
    </source>
</evidence>
<protein>
    <submittedName>
        <fullName evidence="2">Uncharacterized protein</fullName>
    </submittedName>
</protein>
<feature type="compositionally biased region" description="Basic residues" evidence="1">
    <location>
        <begin position="452"/>
        <end position="461"/>
    </location>
</feature>
<evidence type="ECO:0000313" key="2">
    <source>
        <dbReference type="EMBL" id="THF52965.1"/>
    </source>
</evidence>